<name>A0A1L7AN41_9PROT</name>
<dbReference type="InterPro" id="IPR036291">
    <property type="entry name" value="NAD(P)-bd_dom_sf"/>
</dbReference>
<dbReference type="InterPro" id="IPR050177">
    <property type="entry name" value="Lipid_A_modif_metabolic_enz"/>
</dbReference>
<evidence type="ECO:0000313" key="3">
    <source>
        <dbReference type="Proteomes" id="UP000185494"/>
    </source>
</evidence>
<sequence length="327" mass="34423">MLAALAGKTCLVLGAGGFIGTNLCRALAAAGASVRGFGRPPLYPAALPPLSWISADFGNHGALSDALDGVEVVFHLLGGSIPAAAERDAVTDLRTNAAQSLELLEHCRMAGVKRIVFISSGGTVYGVPRHVPIAEDHPTDPISVYGIHKLLVEKHLGLMAHRHGIRAVVLRASNPYGPYQAPGRGQGLIATLISRRLAGQPVEVWGDGSVTRDFLHVADLVDAMLLAALYDGPHSVMNVGSGKGRTVLDVVSSIDAVLGLQGAEILHKAGRVVDVPANVLDTALIRRELGWTVRRDWMQGLAETAEWLRSVEPPAITHAGHGVRVAP</sequence>
<feature type="domain" description="NAD-dependent epimerase/dehydratase" evidence="1">
    <location>
        <begin position="11"/>
        <end position="240"/>
    </location>
</feature>
<organism evidence="2 3">
    <name type="scientific">Roseomonas gilardii</name>
    <dbReference type="NCBI Taxonomy" id="257708"/>
    <lineage>
        <taxon>Bacteria</taxon>
        <taxon>Pseudomonadati</taxon>
        <taxon>Pseudomonadota</taxon>
        <taxon>Alphaproteobacteria</taxon>
        <taxon>Acetobacterales</taxon>
        <taxon>Roseomonadaceae</taxon>
        <taxon>Roseomonas</taxon>
    </lineage>
</organism>
<gene>
    <name evidence="2" type="ORF">RGI145_22770</name>
</gene>
<keyword evidence="2" id="KW-0614">Plasmid</keyword>
<protein>
    <recommendedName>
        <fullName evidence="1">NAD-dependent epimerase/dehydratase domain-containing protein</fullName>
    </recommendedName>
</protein>
<dbReference type="SUPFAM" id="SSF51735">
    <property type="entry name" value="NAD(P)-binding Rossmann-fold domains"/>
    <property type="match status" value="1"/>
</dbReference>
<evidence type="ECO:0000259" key="1">
    <source>
        <dbReference type="Pfam" id="PF01370"/>
    </source>
</evidence>
<dbReference type="PANTHER" id="PTHR43245">
    <property type="entry name" value="BIFUNCTIONAL POLYMYXIN RESISTANCE PROTEIN ARNA"/>
    <property type="match status" value="1"/>
</dbReference>
<dbReference type="RefSeq" id="WP_075800878.1">
    <property type="nucleotide sequence ID" value="NZ_CP015585.1"/>
</dbReference>
<proteinExistence type="predicted"/>
<dbReference type="EMBL" id="CP015585">
    <property type="protein sequence ID" value="APT60172.1"/>
    <property type="molecule type" value="Genomic_DNA"/>
</dbReference>
<dbReference type="PANTHER" id="PTHR43245:SF13">
    <property type="entry name" value="UDP-D-APIOSE_UDP-D-XYLOSE SYNTHASE 2"/>
    <property type="match status" value="1"/>
</dbReference>
<evidence type="ECO:0000313" key="2">
    <source>
        <dbReference type="EMBL" id="APT60172.1"/>
    </source>
</evidence>
<reference evidence="2 3" key="1">
    <citation type="submission" date="2016-05" db="EMBL/GenBank/DDBJ databases">
        <title>Complete Genome and Methylome Analysis of Psychrotrophic Bacterial Isolates from Antarctic Lake Untersee.</title>
        <authorList>
            <person name="Fomenkov A."/>
            <person name="Akimov V.N."/>
            <person name="Vasilyeva L.V."/>
            <person name="Andersen D."/>
            <person name="Vincze T."/>
            <person name="Roberts R.J."/>
        </authorList>
    </citation>
    <scope>NUCLEOTIDE SEQUENCE [LARGE SCALE GENOMIC DNA]</scope>
    <source>
        <strain evidence="2 3">U14-5</strain>
        <plasmid evidence="3">Plasmid 1</plasmid>
    </source>
</reference>
<accession>A0A1L7AN41</accession>
<dbReference type="KEGG" id="rgi:RGI145_22770"/>
<dbReference type="Proteomes" id="UP000185494">
    <property type="component" value="Chromosome 1"/>
</dbReference>
<dbReference type="InterPro" id="IPR001509">
    <property type="entry name" value="Epimerase_deHydtase"/>
</dbReference>
<geneLocation type="plasmid" evidence="2 3">
    <name>1</name>
</geneLocation>
<dbReference type="AlphaFoldDB" id="A0A1L7AN41"/>
<dbReference type="Gene3D" id="3.40.50.720">
    <property type="entry name" value="NAD(P)-binding Rossmann-like Domain"/>
    <property type="match status" value="1"/>
</dbReference>
<dbReference type="PRINTS" id="PR01713">
    <property type="entry name" value="NUCEPIMERASE"/>
</dbReference>
<dbReference type="Pfam" id="PF01370">
    <property type="entry name" value="Epimerase"/>
    <property type="match status" value="1"/>
</dbReference>